<feature type="transmembrane region" description="Helical" evidence="2">
    <location>
        <begin position="95"/>
        <end position="114"/>
    </location>
</feature>
<keyword evidence="2" id="KW-1133">Transmembrane helix</keyword>
<dbReference type="EMBL" id="CAESAN010000104">
    <property type="protein sequence ID" value="CAB4345942.1"/>
    <property type="molecule type" value="Genomic_DNA"/>
</dbReference>
<accession>A0A6J5ZX55</accession>
<dbReference type="AlphaFoldDB" id="A0A6J5ZX55"/>
<feature type="transmembrane region" description="Helical" evidence="2">
    <location>
        <begin position="126"/>
        <end position="146"/>
    </location>
</feature>
<name>A0A6J5ZX55_9ZZZZ</name>
<keyword evidence="2" id="KW-0472">Membrane</keyword>
<feature type="transmembrane region" description="Helical" evidence="2">
    <location>
        <begin position="7"/>
        <end position="30"/>
    </location>
</feature>
<proteinExistence type="predicted"/>
<gene>
    <name evidence="3" type="ORF">UFOPK3547_01195</name>
</gene>
<organism evidence="3">
    <name type="scientific">freshwater metagenome</name>
    <dbReference type="NCBI Taxonomy" id="449393"/>
    <lineage>
        <taxon>unclassified sequences</taxon>
        <taxon>metagenomes</taxon>
        <taxon>ecological metagenomes</taxon>
    </lineage>
</organism>
<protein>
    <submittedName>
        <fullName evidence="3">Unannotated protein</fullName>
    </submittedName>
</protein>
<sequence>MRNNPLIGPIVAIFSAIAFFVISLMTWYTIDLGNISVGAKFAEQYAKQAGFATSANAWEPWGLLSDFLMLAVIIGAIALGALIIAGGAETLAQSAGLLGIGIVGALLVLFHILSGPQPSAIVTVEPISWLGALAALGIVLGGYLSFDYAQHGAAGTSSAPDAWQEPEETASRGGLWDDQDFR</sequence>
<evidence type="ECO:0000256" key="2">
    <source>
        <dbReference type="SAM" id="Phobius"/>
    </source>
</evidence>
<reference evidence="3" key="1">
    <citation type="submission" date="2020-05" db="EMBL/GenBank/DDBJ databases">
        <authorList>
            <person name="Chiriac C."/>
            <person name="Salcher M."/>
            <person name="Ghai R."/>
            <person name="Kavagutti S V."/>
        </authorList>
    </citation>
    <scope>NUCLEOTIDE SEQUENCE</scope>
</reference>
<feature type="region of interest" description="Disordered" evidence="1">
    <location>
        <begin position="155"/>
        <end position="182"/>
    </location>
</feature>
<evidence type="ECO:0000256" key="1">
    <source>
        <dbReference type="SAM" id="MobiDB-lite"/>
    </source>
</evidence>
<keyword evidence="2" id="KW-0812">Transmembrane</keyword>
<evidence type="ECO:0000313" key="3">
    <source>
        <dbReference type="EMBL" id="CAB4345942.1"/>
    </source>
</evidence>
<feature type="transmembrane region" description="Helical" evidence="2">
    <location>
        <begin position="67"/>
        <end position="88"/>
    </location>
</feature>